<dbReference type="AlphaFoldDB" id="A0A6H5J9J7"/>
<dbReference type="OrthoDB" id="8170333at2759"/>
<reference evidence="3 4" key="1">
    <citation type="submission" date="2020-02" db="EMBL/GenBank/DDBJ databases">
        <authorList>
            <person name="Ferguson B K."/>
        </authorList>
    </citation>
    <scope>NUCLEOTIDE SEQUENCE [LARGE SCALE GENOMIC DNA]</scope>
</reference>
<sequence>MNLTRIVHPISKQNLDSSRFAAIVRKDAKFRSFDDLKGKRACFTGIKSVDTGSSPRLPCDDVEAVSRFFNRSCVYDLGDREKFSLPENLYSLCNQSQFEKSLGPEENTFKCLMNGADVAFVNVGAAKRYYSGFSIFHMNYRSLYQNEDRLDGEPCFLTETTLGSVSVLLRRGIKYSKFISLIILIVTGLGALKYHPSQEGRDLSALFAARSIFRKDARPRDGHVHDVQYVRRPERRHFPGSNSAHTETRVRSSTQSYVRGSRGEPTGQGGVRLVGSPDRREQRQDDLCDRRPWLTANIMITWTVKDDYVTR</sequence>
<evidence type="ECO:0000256" key="1">
    <source>
        <dbReference type="SAM" id="MobiDB-lite"/>
    </source>
</evidence>
<feature type="compositionally biased region" description="Basic and acidic residues" evidence="1">
    <location>
        <begin position="277"/>
        <end position="286"/>
    </location>
</feature>
<evidence type="ECO:0000259" key="2">
    <source>
        <dbReference type="Pfam" id="PF00405"/>
    </source>
</evidence>
<organism evidence="3 4">
    <name type="scientific">Trichogramma brassicae</name>
    <dbReference type="NCBI Taxonomy" id="86971"/>
    <lineage>
        <taxon>Eukaryota</taxon>
        <taxon>Metazoa</taxon>
        <taxon>Ecdysozoa</taxon>
        <taxon>Arthropoda</taxon>
        <taxon>Hexapoda</taxon>
        <taxon>Insecta</taxon>
        <taxon>Pterygota</taxon>
        <taxon>Neoptera</taxon>
        <taxon>Endopterygota</taxon>
        <taxon>Hymenoptera</taxon>
        <taxon>Apocrita</taxon>
        <taxon>Proctotrupomorpha</taxon>
        <taxon>Chalcidoidea</taxon>
        <taxon>Trichogrammatidae</taxon>
        <taxon>Trichogramma</taxon>
    </lineage>
</organism>
<dbReference type="EMBL" id="CADCXV010001505">
    <property type="protein sequence ID" value="CAB0044940.1"/>
    <property type="molecule type" value="Genomic_DNA"/>
</dbReference>
<gene>
    <name evidence="3" type="ORF">TBRA_LOCUS16507</name>
</gene>
<evidence type="ECO:0000313" key="3">
    <source>
        <dbReference type="EMBL" id="CAB0044940.1"/>
    </source>
</evidence>
<feature type="compositionally biased region" description="Polar residues" evidence="1">
    <location>
        <begin position="240"/>
        <end position="258"/>
    </location>
</feature>
<accession>A0A6H5J9J7</accession>
<dbReference type="Pfam" id="PF00405">
    <property type="entry name" value="Transferrin"/>
    <property type="match status" value="1"/>
</dbReference>
<proteinExistence type="predicted"/>
<name>A0A6H5J9J7_9HYME</name>
<dbReference type="InterPro" id="IPR001156">
    <property type="entry name" value="Transferrin-like_dom"/>
</dbReference>
<keyword evidence="4" id="KW-1185">Reference proteome</keyword>
<dbReference type="Gene3D" id="3.40.190.10">
    <property type="entry name" value="Periplasmic binding protein-like II"/>
    <property type="match status" value="1"/>
</dbReference>
<feature type="region of interest" description="Disordered" evidence="1">
    <location>
        <begin position="236"/>
        <end position="286"/>
    </location>
</feature>
<dbReference type="SUPFAM" id="SSF53850">
    <property type="entry name" value="Periplasmic binding protein-like II"/>
    <property type="match status" value="1"/>
</dbReference>
<dbReference type="Proteomes" id="UP000479190">
    <property type="component" value="Unassembled WGS sequence"/>
</dbReference>
<evidence type="ECO:0000313" key="4">
    <source>
        <dbReference type="Proteomes" id="UP000479190"/>
    </source>
</evidence>
<protein>
    <recommendedName>
        <fullName evidence="2">Transferrin-like domain-containing protein</fullName>
    </recommendedName>
</protein>
<feature type="domain" description="Transferrin-like" evidence="2">
    <location>
        <begin position="20"/>
        <end position="122"/>
    </location>
</feature>